<reference evidence="4" key="1">
    <citation type="submission" date="2025-08" db="UniProtKB">
        <authorList>
            <consortium name="RefSeq"/>
        </authorList>
    </citation>
    <scope>IDENTIFICATION</scope>
</reference>
<dbReference type="InterPro" id="IPR018289">
    <property type="entry name" value="MULE_transposase_dom"/>
</dbReference>
<dbReference type="Proteomes" id="UP001515500">
    <property type="component" value="Chromosome 18"/>
</dbReference>
<dbReference type="Pfam" id="PF10551">
    <property type="entry name" value="MULE"/>
    <property type="match status" value="1"/>
</dbReference>
<accession>A0AB40D5H0</accession>
<name>A0AB40D5H0_DIOCR</name>
<feature type="region of interest" description="Disordered" evidence="1">
    <location>
        <begin position="117"/>
        <end position="149"/>
    </location>
</feature>
<sequence length="402" mass="45990">MHYMIGDIEGLAGYVDYCSEDQISRLELISMAKEFKLDVEQCTIWWLDAVNRNKGLKEIQTDQDTLLMARSIGSSREVYVFLKPKGAAGSNEAEQIEAIEEEEEELDLEDALIGCRGKGKKDGDDSDLNDSDYNFSEESEGETLDNSESHRVVAMLDQEPLNVMSENQFDSDYACSDELNSCSSTDEDDLESKRPRYAEFNEECDMKNPVFKIGMKFRSFKQFKDAVKNYGIKNRHVNADWIARNYLEQFRADPSWKISGIIQAVKTNQEVDISRLKAYRAKGIALRLIDGDESEQIAKLYDYRLELIRTHPGSTIKFRCEQGCRQILSVDGCFLKVLYGGQLLAAVGIDANDCIYPVAWARVDKENKANWKWFLELLAEDLRITDCYNWAFMSDRQKLAAL</sequence>
<evidence type="ECO:0000313" key="3">
    <source>
        <dbReference type="Proteomes" id="UP001515500"/>
    </source>
</evidence>
<keyword evidence="3" id="KW-1185">Reference proteome</keyword>
<evidence type="ECO:0000313" key="4">
    <source>
        <dbReference type="RefSeq" id="XP_039145514.1"/>
    </source>
</evidence>
<protein>
    <submittedName>
        <fullName evidence="4">Uncharacterized protein LOC120282727</fullName>
    </submittedName>
</protein>
<proteinExistence type="predicted"/>
<evidence type="ECO:0000259" key="2">
    <source>
        <dbReference type="Pfam" id="PF10551"/>
    </source>
</evidence>
<gene>
    <name evidence="4" type="primary">LOC120282727</name>
</gene>
<dbReference type="AlphaFoldDB" id="A0AB40D5H0"/>
<dbReference type="PANTHER" id="PTHR31973">
    <property type="entry name" value="POLYPROTEIN, PUTATIVE-RELATED"/>
    <property type="match status" value="1"/>
</dbReference>
<feature type="domain" description="MULE transposase" evidence="2">
    <location>
        <begin position="328"/>
        <end position="380"/>
    </location>
</feature>
<feature type="compositionally biased region" description="Acidic residues" evidence="1">
    <location>
        <begin position="124"/>
        <end position="145"/>
    </location>
</feature>
<dbReference type="PANTHER" id="PTHR31973:SF187">
    <property type="entry name" value="MUTATOR TRANSPOSASE MUDRA PROTEIN"/>
    <property type="match status" value="1"/>
</dbReference>
<dbReference type="GeneID" id="120282727"/>
<evidence type="ECO:0000256" key="1">
    <source>
        <dbReference type="SAM" id="MobiDB-lite"/>
    </source>
</evidence>
<organism evidence="3 4">
    <name type="scientific">Dioscorea cayennensis subsp. rotundata</name>
    <name type="common">White Guinea yam</name>
    <name type="synonym">Dioscorea rotundata</name>
    <dbReference type="NCBI Taxonomy" id="55577"/>
    <lineage>
        <taxon>Eukaryota</taxon>
        <taxon>Viridiplantae</taxon>
        <taxon>Streptophyta</taxon>
        <taxon>Embryophyta</taxon>
        <taxon>Tracheophyta</taxon>
        <taxon>Spermatophyta</taxon>
        <taxon>Magnoliopsida</taxon>
        <taxon>Liliopsida</taxon>
        <taxon>Dioscoreales</taxon>
        <taxon>Dioscoreaceae</taxon>
        <taxon>Dioscorea</taxon>
    </lineage>
</organism>
<dbReference type="RefSeq" id="XP_039145514.1">
    <property type="nucleotide sequence ID" value="XM_039289580.1"/>
</dbReference>